<protein>
    <submittedName>
        <fullName evidence="1">YidB family protein</fullName>
    </submittedName>
</protein>
<sequence length="157" mass="16134">MGEVILKFVSNHSWTGKMGLFNSMASALLSGASQAQVQSKLLPAVVQVVNGFPGGLEGLAERFRQGGLAEVLGSWISSGPNLPVQTSQLSAVLGQSILSQLVVKSGLNESVVLEGLQQLLPALIKQSSVGGVLQTDKPLDASSLLASVGQLLGSKLA</sequence>
<evidence type="ECO:0000313" key="2">
    <source>
        <dbReference type="Proteomes" id="UP001168613"/>
    </source>
</evidence>
<dbReference type="Gene3D" id="1.10.10.690">
    <property type="entry name" value="YidB-like"/>
    <property type="match status" value="1"/>
</dbReference>
<dbReference type="Pfam" id="PF20159">
    <property type="entry name" value="YidB"/>
    <property type="match status" value="1"/>
</dbReference>
<comment type="caution">
    <text evidence="1">The sequence shown here is derived from an EMBL/GenBank/DDBJ whole genome shotgun (WGS) entry which is preliminary data.</text>
</comment>
<dbReference type="EMBL" id="JAJHNU010000004">
    <property type="protein sequence ID" value="MDN4122443.1"/>
    <property type="molecule type" value="Genomic_DNA"/>
</dbReference>
<dbReference type="Proteomes" id="UP001168613">
    <property type="component" value="Unassembled WGS sequence"/>
</dbReference>
<accession>A0ABT8EMG2</accession>
<dbReference type="InterPro" id="IPR027405">
    <property type="entry name" value="YidB-like"/>
</dbReference>
<keyword evidence="2" id="KW-1185">Reference proteome</keyword>
<dbReference type="SUPFAM" id="SSF140804">
    <property type="entry name" value="YidB-like"/>
    <property type="match status" value="1"/>
</dbReference>
<evidence type="ECO:0000313" key="1">
    <source>
        <dbReference type="EMBL" id="MDN4122443.1"/>
    </source>
</evidence>
<proteinExistence type="predicted"/>
<organism evidence="1 2">
    <name type="scientific">Alcaligenes endophyticus</name>
    <dbReference type="NCBI Taxonomy" id="1929088"/>
    <lineage>
        <taxon>Bacteria</taxon>
        <taxon>Pseudomonadati</taxon>
        <taxon>Pseudomonadota</taxon>
        <taxon>Betaproteobacteria</taxon>
        <taxon>Burkholderiales</taxon>
        <taxon>Alcaligenaceae</taxon>
        <taxon>Alcaligenes</taxon>
    </lineage>
</organism>
<name>A0ABT8EMG2_9BURK</name>
<dbReference type="InterPro" id="IPR045372">
    <property type="entry name" value="YidB"/>
</dbReference>
<gene>
    <name evidence="1" type="ORF">LMS43_14200</name>
</gene>
<reference evidence="1" key="1">
    <citation type="submission" date="2021-11" db="EMBL/GenBank/DDBJ databases">
        <title>Draft genome sequence of Alcaligenes endophyticus type strain CCUG 75668T.</title>
        <authorList>
            <person name="Salva-Serra F."/>
            <person name="Duran R.E."/>
            <person name="Seeger M."/>
            <person name="Moore E.R.B."/>
            <person name="Jaen-Luchoro D."/>
        </authorList>
    </citation>
    <scope>NUCLEOTIDE SEQUENCE</scope>
    <source>
        <strain evidence="1">CCUG 75668</strain>
    </source>
</reference>